<reference evidence="1" key="1">
    <citation type="journal article" date="2016" name="Nature">
        <title>Redefining the invertebrate RNA virosphere.</title>
        <authorList>
            <person name="Shi M."/>
            <person name="Lin X.D."/>
            <person name="Tian J.H."/>
            <person name="Chen L.J."/>
            <person name="Chen X."/>
            <person name="Li C.X."/>
            <person name="Qin X.C."/>
            <person name="Li J."/>
            <person name="Cao J.P."/>
            <person name="Eden J.S."/>
            <person name="Buchmann J."/>
            <person name="Wang W."/>
            <person name="Xu J."/>
            <person name="Holmes E.C."/>
            <person name="Zhang Y.Z."/>
        </authorList>
    </citation>
    <scope>NUCLEOTIDE SEQUENCE</scope>
    <source>
        <strain evidence="1">HBXXC60124</strain>
        <strain evidence="2">JSC69896</strain>
        <strain evidence="3">RBXXC137009</strain>
    </source>
</reference>
<dbReference type="GO" id="GO:0003723">
    <property type="term" value="F:RNA binding"/>
    <property type="evidence" value="ECO:0007669"/>
    <property type="project" value="InterPro"/>
</dbReference>
<evidence type="ECO:0000313" key="3">
    <source>
        <dbReference type="EMBL" id="APG79280.1"/>
    </source>
</evidence>
<accession>A0A1L3KPE7</accession>
<dbReference type="InterPro" id="IPR009522">
    <property type="entry name" value="Capsid_Phlebovir/Tenuivir"/>
</dbReference>
<dbReference type="Pfam" id="PF05733">
    <property type="entry name" value="Tenui_N"/>
    <property type="match status" value="1"/>
</dbReference>
<dbReference type="EMBL" id="KX884762">
    <property type="protein sequence ID" value="APG79251.1"/>
    <property type="molecule type" value="Genomic_RNA"/>
</dbReference>
<evidence type="ECO:0000313" key="1">
    <source>
        <dbReference type="EMBL" id="APG79251.1"/>
    </source>
</evidence>
<sequence length="367" mass="41689">MQQPENVESTDHTLEMESAFDTSADMEAPSVPWEQIERINKEIEHLKDQELIPKVFLEELAKSTDVNYHMEHADYFQETRKNVNMDGFNWVVDQARAELFTYEGLDIAWVYSHLCSKAQNVTTLKADVKDMITVFLMRGNNVNKMKTSMSVEGVKILDALVLKYNIKSSLQRNDKRKTLTLSRVSLCFPAYSLMGMVQLHHTKCPPIRPCLDRIHCALRVSSLMGYMTIGFCEHAYWLSLACSVVMGSVIGDKKDTLGDLKRYQIAAIEASKIIPSVIMLKLQEFRLNVPPTNWNVVSPTLMRMLSTAGDRRLLSDLVIDLEPILESLKPPMEWQGFIRIKISVPKPIAQASTPKPRASSSRLPKAK</sequence>
<evidence type="ECO:0000313" key="2">
    <source>
        <dbReference type="EMBL" id="APG79258.1"/>
    </source>
</evidence>
<dbReference type="GO" id="GO:0019013">
    <property type="term" value="C:viral nucleocapsid"/>
    <property type="evidence" value="ECO:0007669"/>
    <property type="project" value="UniProtKB-KW"/>
</dbReference>
<proteinExistence type="predicted"/>
<keyword evidence="1" id="KW-0946">Virion</keyword>
<dbReference type="EMBL" id="KX884769">
    <property type="protein sequence ID" value="APG79258.1"/>
    <property type="molecule type" value="Genomic_RNA"/>
</dbReference>
<protein>
    <submittedName>
        <fullName evidence="1">Putative nucleoprotein</fullName>
    </submittedName>
</protein>
<organism evidence="1">
    <name type="scientific">Hubei blood fluke virus 2</name>
    <dbReference type="NCBI Taxonomy" id="1922840"/>
    <lineage>
        <taxon>Viruses</taxon>
        <taxon>Riboviria</taxon>
    </lineage>
</organism>
<name>A0A1L3KPE7_9VIRU</name>
<dbReference type="EMBL" id="KX884791">
    <property type="protein sequence ID" value="APG79280.1"/>
    <property type="molecule type" value="Genomic_RNA"/>
</dbReference>
<keyword evidence="1" id="KW-0543">Viral nucleoprotein</keyword>